<feature type="region of interest" description="Disordered" evidence="1">
    <location>
        <begin position="1"/>
        <end position="26"/>
    </location>
</feature>
<name>A0A382V493_9ZZZZ</name>
<dbReference type="AlphaFoldDB" id="A0A382V493"/>
<sequence>VLAPASPDRAQIVPGPSALTQAEGCEHDGAARHRAHRISWAKLLARVFQYDVTVCPRCAGLMKVIAASVRPAPARRGIGPS</sequence>
<evidence type="ECO:0000313" key="2">
    <source>
        <dbReference type="EMBL" id="SVD40721.1"/>
    </source>
</evidence>
<proteinExistence type="predicted"/>
<dbReference type="EMBL" id="UINC01148690">
    <property type="protein sequence ID" value="SVD40721.1"/>
    <property type="molecule type" value="Genomic_DNA"/>
</dbReference>
<accession>A0A382V493</accession>
<protein>
    <recommendedName>
        <fullName evidence="3">Transposase zinc-binding domain-containing protein</fullName>
    </recommendedName>
</protein>
<gene>
    <name evidence="2" type="ORF">METZ01_LOCUS393575</name>
</gene>
<evidence type="ECO:0000256" key="1">
    <source>
        <dbReference type="SAM" id="MobiDB-lite"/>
    </source>
</evidence>
<organism evidence="2">
    <name type="scientific">marine metagenome</name>
    <dbReference type="NCBI Taxonomy" id="408172"/>
    <lineage>
        <taxon>unclassified sequences</taxon>
        <taxon>metagenomes</taxon>
        <taxon>ecological metagenomes</taxon>
    </lineage>
</organism>
<feature type="non-terminal residue" evidence="2">
    <location>
        <position position="1"/>
    </location>
</feature>
<evidence type="ECO:0008006" key="3">
    <source>
        <dbReference type="Google" id="ProtNLM"/>
    </source>
</evidence>
<reference evidence="2" key="1">
    <citation type="submission" date="2018-05" db="EMBL/GenBank/DDBJ databases">
        <authorList>
            <person name="Lanie J.A."/>
            <person name="Ng W.-L."/>
            <person name="Kazmierczak K.M."/>
            <person name="Andrzejewski T.M."/>
            <person name="Davidsen T.M."/>
            <person name="Wayne K.J."/>
            <person name="Tettelin H."/>
            <person name="Glass J.I."/>
            <person name="Rusch D."/>
            <person name="Podicherti R."/>
            <person name="Tsui H.-C.T."/>
            <person name="Winkler M.E."/>
        </authorList>
    </citation>
    <scope>NUCLEOTIDE SEQUENCE</scope>
</reference>